<dbReference type="GO" id="GO:0051082">
    <property type="term" value="F:unfolded protein binding"/>
    <property type="evidence" value="ECO:0007669"/>
    <property type="project" value="InterPro"/>
</dbReference>
<dbReference type="Gene3D" id="1.10.3480.10">
    <property type="entry name" value="TorD-like"/>
    <property type="match status" value="1"/>
</dbReference>
<dbReference type="InterPro" id="IPR020945">
    <property type="entry name" value="DMSO/NO3_reduct_chaperone"/>
</dbReference>
<sequence>MNRAESRLIHQAASLLLCYPGEDWRQRLDLVRAALEPVHGGPAGRLRTFCADAAVLTPIAAGAEYVSTFDRSRRRTLHMTYYADGDTRRRGQSLVDIKALYRAHGWQPDLRELPDYLPVMLEFAARVPGAGSRLLRDHRPGLDLLLAGLASHRSRYAAVVEAVVLTLPRPTPADRRAAGELAALGPPRESVGRLPASAVPKGTR</sequence>
<gene>
    <name evidence="3" type="ORF">HD596_009686</name>
</gene>
<dbReference type="EMBL" id="JACHMB010000001">
    <property type="protein sequence ID" value="MBB5782930.1"/>
    <property type="molecule type" value="Genomic_DNA"/>
</dbReference>
<dbReference type="InterPro" id="IPR003765">
    <property type="entry name" value="NO3_reductase_chaperone_NarJ"/>
</dbReference>
<dbReference type="NCBIfam" id="TIGR00684">
    <property type="entry name" value="narJ"/>
    <property type="match status" value="1"/>
</dbReference>
<comment type="caution">
    <text evidence="3">The sequence shown here is derived from an EMBL/GenBank/DDBJ whole genome shotgun (WGS) entry which is preliminary data.</text>
</comment>
<dbReference type="AlphaFoldDB" id="A0A7W9GFL3"/>
<dbReference type="InterPro" id="IPR036411">
    <property type="entry name" value="TorD-like_sf"/>
</dbReference>
<evidence type="ECO:0000313" key="4">
    <source>
        <dbReference type="Proteomes" id="UP000579153"/>
    </source>
</evidence>
<accession>A0A7W9GFL3</accession>
<protein>
    <submittedName>
        <fullName evidence="3">Nitrate reductase delta subunit</fullName>
    </submittedName>
</protein>
<dbReference type="Proteomes" id="UP000579153">
    <property type="component" value="Unassembled WGS sequence"/>
</dbReference>
<dbReference type="GO" id="GO:0042128">
    <property type="term" value="P:nitrate assimilation"/>
    <property type="evidence" value="ECO:0007669"/>
    <property type="project" value="UniProtKB-KW"/>
</dbReference>
<name>A0A7W9GFL3_9ACTN</name>
<dbReference type="GO" id="GO:0051131">
    <property type="term" value="P:chaperone-mediated protein complex assembly"/>
    <property type="evidence" value="ECO:0007669"/>
    <property type="project" value="InterPro"/>
</dbReference>
<feature type="region of interest" description="Disordered" evidence="2">
    <location>
        <begin position="177"/>
        <end position="204"/>
    </location>
</feature>
<evidence type="ECO:0000256" key="1">
    <source>
        <dbReference type="ARBA" id="ARBA00023063"/>
    </source>
</evidence>
<organism evidence="3 4">
    <name type="scientific">Nonomuraea jabiensis</name>
    <dbReference type="NCBI Taxonomy" id="882448"/>
    <lineage>
        <taxon>Bacteria</taxon>
        <taxon>Bacillati</taxon>
        <taxon>Actinomycetota</taxon>
        <taxon>Actinomycetes</taxon>
        <taxon>Streptosporangiales</taxon>
        <taxon>Streptosporangiaceae</taxon>
        <taxon>Nonomuraea</taxon>
    </lineage>
</organism>
<dbReference type="PANTHER" id="PTHR43680:SF2">
    <property type="entry name" value="NITRATE REDUCTASE MOLYBDENUM COFACTOR ASSEMBLY CHAPERONE NARJ"/>
    <property type="match status" value="1"/>
</dbReference>
<keyword evidence="1" id="KW-0534">Nitrate assimilation</keyword>
<dbReference type="Pfam" id="PF02613">
    <property type="entry name" value="Nitrate_red_del"/>
    <property type="match status" value="1"/>
</dbReference>
<evidence type="ECO:0000313" key="3">
    <source>
        <dbReference type="EMBL" id="MBB5782930.1"/>
    </source>
</evidence>
<dbReference type="RefSeq" id="WP_185075948.1">
    <property type="nucleotide sequence ID" value="NZ_JACHMB010000001.1"/>
</dbReference>
<dbReference type="SUPFAM" id="SSF89155">
    <property type="entry name" value="TorD-like"/>
    <property type="match status" value="1"/>
</dbReference>
<reference evidence="3 4" key="1">
    <citation type="submission" date="2020-08" db="EMBL/GenBank/DDBJ databases">
        <title>Sequencing the genomes of 1000 actinobacteria strains.</title>
        <authorList>
            <person name="Klenk H.-P."/>
        </authorList>
    </citation>
    <scope>NUCLEOTIDE SEQUENCE [LARGE SCALE GENOMIC DNA]</scope>
    <source>
        <strain evidence="3 4">DSM 45507</strain>
    </source>
</reference>
<keyword evidence="4" id="KW-1185">Reference proteome</keyword>
<proteinExistence type="predicted"/>
<dbReference type="GO" id="GO:0016530">
    <property type="term" value="F:metallochaperone activity"/>
    <property type="evidence" value="ECO:0007669"/>
    <property type="project" value="TreeGrafter"/>
</dbReference>
<evidence type="ECO:0000256" key="2">
    <source>
        <dbReference type="SAM" id="MobiDB-lite"/>
    </source>
</evidence>
<dbReference type="PANTHER" id="PTHR43680">
    <property type="entry name" value="NITRATE REDUCTASE MOLYBDENUM COFACTOR ASSEMBLY CHAPERONE"/>
    <property type="match status" value="1"/>
</dbReference>